<dbReference type="Pfam" id="PF01943">
    <property type="entry name" value="Polysacc_synt"/>
    <property type="match status" value="1"/>
</dbReference>
<feature type="transmembrane region" description="Helical" evidence="6">
    <location>
        <begin position="86"/>
        <end position="109"/>
    </location>
</feature>
<feature type="transmembrane region" description="Helical" evidence="6">
    <location>
        <begin position="153"/>
        <end position="177"/>
    </location>
</feature>
<keyword evidence="4 6" id="KW-1133">Transmembrane helix</keyword>
<protein>
    <recommendedName>
        <fullName evidence="9">Lipopolysaccharide biosynthesis protein</fullName>
    </recommendedName>
</protein>
<feature type="transmembrane region" description="Helical" evidence="6">
    <location>
        <begin position="446"/>
        <end position="464"/>
    </location>
</feature>
<dbReference type="InterPro" id="IPR002797">
    <property type="entry name" value="Polysacc_synth"/>
</dbReference>
<dbReference type="AlphaFoldDB" id="A0A2S2DY42"/>
<dbReference type="OrthoDB" id="9770347at2"/>
<feature type="transmembrane region" description="Helical" evidence="6">
    <location>
        <begin position="304"/>
        <end position="323"/>
    </location>
</feature>
<sequence>MSIKKLAGDFAFYGIIDLIQRSVSLILVPFYTRILDQKDFGKLDMLLILLSVLSVLIDFQFISGISRLYLEFVSKGLGDRFGGTVIFFRFMVGLCLAILISIFGMGGFLEFNFMPSFLENKIPWVLILVFVPVSISFDALIMQARMLRAKIPFASGALLSTIFTSLGSVITTVLLGWGITGVIATMLAGKIIGGLIVYVGLGNKIQLCIDRQILKPLFAYCVPLIPGWWLGFSATYVGRFFVYGILGPEDSALLAVSMKIQNLIGLFAISFRSAWLPLAMTYIEDKDGDTFYVSTMRLFMSGGFLMTFLLTLFIHPLLAIFAPSTYHDVGITFALFSIGCIIGECESNLQLGCQLAKKTIWITVGSFVSFLISILILSMYTSQLGITAAGLALLLSAIGRIVVTYFSSQYYRFIPYDMKSFLMFGLGCIVLLFNAQMNQILSIPTIFWQGILFFVGLFFSIKMLSSSEIQAMIRVFQSLKLKFRSL</sequence>
<comment type="subcellular location">
    <subcellularLocation>
        <location evidence="1">Cell membrane</location>
        <topology evidence="1">Multi-pass membrane protein</topology>
    </subcellularLocation>
</comment>
<evidence type="ECO:0000256" key="2">
    <source>
        <dbReference type="ARBA" id="ARBA00022475"/>
    </source>
</evidence>
<feature type="transmembrane region" description="Helical" evidence="6">
    <location>
        <begin position="12"/>
        <end position="31"/>
    </location>
</feature>
<dbReference type="PANTHER" id="PTHR30250:SF11">
    <property type="entry name" value="O-ANTIGEN TRANSPORTER-RELATED"/>
    <property type="match status" value="1"/>
</dbReference>
<evidence type="ECO:0000256" key="6">
    <source>
        <dbReference type="SAM" id="Phobius"/>
    </source>
</evidence>
<keyword evidence="2" id="KW-1003">Cell membrane</keyword>
<name>A0A2S2DY42_9BACT</name>
<keyword evidence="3 6" id="KW-0812">Transmembrane</keyword>
<feature type="transmembrane region" description="Helical" evidence="6">
    <location>
        <begin position="386"/>
        <end position="408"/>
    </location>
</feature>
<keyword evidence="8" id="KW-1185">Reference proteome</keyword>
<feature type="transmembrane region" description="Helical" evidence="6">
    <location>
        <begin position="359"/>
        <end position="380"/>
    </location>
</feature>
<feature type="transmembrane region" description="Helical" evidence="6">
    <location>
        <begin position="420"/>
        <end position="440"/>
    </location>
</feature>
<evidence type="ECO:0000256" key="3">
    <source>
        <dbReference type="ARBA" id="ARBA00022692"/>
    </source>
</evidence>
<keyword evidence="5 6" id="KW-0472">Membrane</keyword>
<reference evidence="8" key="1">
    <citation type="submission" date="2018-05" db="EMBL/GenBank/DDBJ databases">
        <title>Pseudarcicella sp. HME7025 Genome sequencing and assembly.</title>
        <authorList>
            <person name="Kim H."/>
            <person name="Kang H."/>
            <person name="Joh K."/>
        </authorList>
    </citation>
    <scope>NUCLEOTIDE SEQUENCE [LARGE SCALE GENOMIC DNA]</scope>
    <source>
        <strain evidence="8">HME7025</strain>
    </source>
</reference>
<feature type="transmembrane region" description="Helical" evidence="6">
    <location>
        <begin position="121"/>
        <end position="141"/>
    </location>
</feature>
<evidence type="ECO:0000256" key="4">
    <source>
        <dbReference type="ARBA" id="ARBA00022989"/>
    </source>
</evidence>
<proteinExistence type="predicted"/>
<dbReference type="Proteomes" id="UP000245468">
    <property type="component" value="Chromosome"/>
</dbReference>
<feature type="transmembrane region" description="Helical" evidence="6">
    <location>
        <begin position="183"/>
        <end position="205"/>
    </location>
</feature>
<feature type="transmembrane region" description="Helical" evidence="6">
    <location>
        <begin position="329"/>
        <end position="347"/>
    </location>
</feature>
<organism evidence="7 8">
    <name type="scientific">Aquirufa nivalisilvae</name>
    <dbReference type="NCBI Taxonomy" id="2516557"/>
    <lineage>
        <taxon>Bacteria</taxon>
        <taxon>Pseudomonadati</taxon>
        <taxon>Bacteroidota</taxon>
        <taxon>Cytophagia</taxon>
        <taxon>Cytophagales</taxon>
        <taxon>Flectobacillaceae</taxon>
        <taxon>Aquirufa</taxon>
    </lineage>
</organism>
<evidence type="ECO:0008006" key="9">
    <source>
        <dbReference type="Google" id="ProtNLM"/>
    </source>
</evidence>
<dbReference type="KEGG" id="psez:HME7025_02491"/>
<dbReference type="EMBL" id="CP029346">
    <property type="protein sequence ID" value="AWL10331.1"/>
    <property type="molecule type" value="Genomic_DNA"/>
</dbReference>
<feature type="transmembrane region" description="Helical" evidence="6">
    <location>
        <begin position="43"/>
        <end position="65"/>
    </location>
</feature>
<dbReference type="PANTHER" id="PTHR30250">
    <property type="entry name" value="PST FAMILY PREDICTED COLANIC ACID TRANSPORTER"/>
    <property type="match status" value="1"/>
</dbReference>
<dbReference type="RefSeq" id="WP_109324532.1">
    <property type="nucleotide sequence ID" value="NZ_CP029346.1"/>
</dbReference>
<gene>
    <name evidence="7" type="ORF">HME7025_02491</name>
</gene>
<feature type="transmembrane region" description="Helical" evidence="6">
    <location>
        <begin position="217"/>
        <end position="243"/>
    </location>
</feature>
<accession>A0A2S2DY42</accession>
<evidence type="ECO:0000313" key="7">
    <source>
        <dbReference type="EMBL" id="AWL10331.1"/>
    </source>
</evidence>
<evidence type="ECO:0000256" key="1">
    <source>
        <dbReference type="ARBA" id="ARBA00004651"/>
    </source>
</evidence>
<evidence type="ECO:0000313" key="8">
    <source>
        <dbReference type="Proteomes" id="UP000245468"/>
    </source>
</evidence>
<evidence type="ECO:0000256" key="5">
    <source>
        <dbReference type="ARBA" id="ARBA00023136"/>
    </source>
</evidence>
<dbReference type="InterPro" id="IPR050833">
    <property type="entry name" value="Poly_Biosynth_Transport"/>
</dbReference>
<dbReference type="GO" id="GO:0005886">
    <property type="term" value="C:plasma membrane"/>
    <property type="evidence" value="ECO:0007669"/>
    <property type="project" value="UniProtKB-SubCell"/>
</dbReference>